<feature type="domain" description="IDEAL" evidence="1">
    <location>
        <begin position="34"/>
        <end position="70"/>
    </location>
</feature>
<sequence length="81" mass="9621">MEQYYSYAEFLKAVGKGRASQGEQLLNDIYMDLFLKHVHREQMRERLHRMIDEALDRKDEAGFLDYTAQLKTLDDDCVMTD</sequence>
<evidence type="ECO:0000313" key="3">
    <source>
        <dbReference type="Proteomes" id="UP000187550"/>
    </source>
</evidence>
<evidence type="ECO:0000259" key="1">
    <source>
        <dbReference type="SMART" id="SM00914"/>
    </source>
</evidence>
<dbReference type="Gene3D" id="4.10.810.10">
    <property type="entry name" value="Virus Scaffolding Protein, Chain A"/>
    <property type="match status" value="1"/>
</dbReference>
<dbReference type="InterPro" id="IPR014957">
    <property type="entry name" value="IDEAL_dom"/>
</dbReference>
<dbReference type="AlphaFoldDB" id="A0A1U7PMS8"/>
<dbReference type="Pfam" id="PF08858">
    <property type="entry name" value="IDEAL"/>
    <property type="match status" value="1"/>
</dbReference>
<organism evidence="2 3">
    <name type="scientific">Edaphobacillus lindanitolerans</name>
    <dbReference type="NCBI Taxonomy" id="550447"/>
    <lineage>
        <taxon>Bacteria</taxon>
        <taxon>Bacillati</taxon>
        <taxon>Bacillota</taxon>
        <taxon>Bacilli</taxon>
        <taxon>Bacillales</taxon>
        <taxon>Bacillaceae</taxon>
        <taxon>Edaphobacillus</taxon>
    </lineage>
</organism>
<proteinExistence type="predicted"/>
<dbReference type="OrthoDB" id="2660250at2"/>
<evidence type="ECO:0000313" key="2">
    <source>
        <dbReference type="EMBL" id="SIT91207.1"/>
    </source>
</evidence>
<accession>A0A1U7PMS8</accession>
<dbReference type="SMART" id="SM00914">
    <property type="entry name" value="IDEAL"/>
    <property type="match status" value="1"/>
</dbReference>
<gene>
    <name evidence="2" type="ORF">SAMN05428946_2623</name>
</gene>
<reference evidence="3" key="1">
    <citation type="submission" date="2017-01" db="EMBL/GenBank/DDBJ databases">
        <authorList>
            <person name="Varghese N."/>
            <person name="Submissions S."/>
        </authorList>
    </citation>
    <scope>NUCLEOTIDE SEQUENCE [LARGE SCALE GENOMIC DNA]</scope>
    <source>
        <strain evidence="3">MNA4</strain>
    </source>
</reference>
<dbReference type="RefSeq" id="WP_076759482.1">
    <property type="nucleotide sequence ID" value="NZ_FTPL01000004.1"/>
</dbReference>
<protein>
    <submittedName>
        <fullName evidence="2">IDEAL domain-containing protein</fullName>
    </submittedName>
</protein>
<name>A0A1U7PMS8_9BACI</name>
<dbReference type="InterPro" id="IPR027393">
    <property type="entry name" value="Virus_scaffolding_prot_C"/>
</dbReference>
<dbReference type="EMBL" id="FTPL01000004">
    <property type="protein sequence ID" value="SIT91207.1"/>
    <property type="molecule type" value="Genomic_DNA"/>
</dbReference>
<keyword evidence="3" id="KW-1185">Reference proteome</keyword>
<dbReference type="Proteomes" id="UP000187550">
    <property type="component" value="Unassembled WGS sequence"/>
</dbReference>